<feature type="binding site" evidence="5">
    <location>
        <position position="151"/>
    </location>
    <ligand>
        <name>Mg(2+)</name>
        <dbReference type="ChEBI" id="CHEBI:18420"/>
    </ligand>
</feature>
<dbReference type="RefSeq" id="WP_175104758.1">
    <property type="nucleotide sequence ID" value="NZ_CADIKM010000007.1"/>
</dbReference>
<dbReference type="EMBL" id="CADIKM010000007">
    <property type="protein sequence ID" value="CAB3786095.1"/>
    <property type="molecule type" value="Genomic_DNA"/>
</dbReference>
<dbReference type="PIRSF" id="PIRSF015582">
    <property type="entry name" value="Cit_lyase_B"/>
    <property type="match status" value="1"/>
</dbReference>
<name>A0A6S7BC48_9BURK</name>
<dbReference type="Proteomes" id="UP000494115">
    <property type="component" value="Unassembled WGS sequence"/>
</dbReference>
<accession>A0A6S7BC48</accession>
<feature type="binding site" evidence="5">
    <location>
        <position position="125"/>
    </location>
    <ligand>
        <name>Mg(2+)</name>
        <dbReference type="ChEBI" id="CHEBI:18420"/>
    </ligand>
</feature>
<reference evidence="7 8" key="1">
    <citation type="submission" date="2020-04" db="EMBL/GenBank/DDBJ databases">
        <authorList>
            <person name="De Canck E."/>
        </authorList>
    </citation>
    <scope>NUCLEOTIDE SEQUENCE [LARGE SCALE GENOMIC DNA]</scope>
    <source>
        <strain evidence="7 8">LMG 28138</strain>
    </source>
</reference>
<dbReference type="EC" id="4.1.-.-" evidence="7"/>
<dbReference type="InterPro" id="IPR015813">
    <property type="entry name" value="Pyrv/PenolPyrv_kinase-like_dom"/>
</dbReference>
<dbReference type="PANTHER" id="PTHR32308">
    <property type="entry name" value="LYASE BETA SUBUNIT, PUTATIVE (AFU_ORTHOLOGUE AFUA_4G13030)-RELATED"/>
    <property type="match status" value="1"/>
</dbReference>
<evidence type="ECO:0000313" key="7">
    <source>
        <dbReference type="EMBL" id="CAB3786095.1"/>
    </source>
</evidence>
<dbReference type="SUPFAM" id="SSF51621">
    <property type="entry name" value="Phosphoenolpyruvate/pyruvate domain"/>
    <property type="match status" value="1"/>
</dbReference>
<dbReference type="Gene3D" id="3.20.20.60">
    <property type="entry name" value="Phosphoenolpyruvate-binding domains"/>
    <property type="match status" value="1"/>
</dbReference>
<keyword evidence="7" id="KW-0456">Lyase</keyword>
<dbReference type="Pfam" id="PF03328">
    <property type="entry name" value="HpcH_HpaI"/>
    <property type="match status" value="1"/>
</dbReference>
<evidence type="ECO:0000256" key="2">
    <source>
        <dbReference type="ARBA" id="ARBA00022723"/>
    </source>
</evidence>
<dbReference type="GO" id="GO:0006107">
    <property type="term" value="P:oxaloacetate metabolic process"/>
    <property type="evidence" value="ECO:0007669"/>
    <property type="project" value="TreeGrafter"/>
</dbReference>
<evidence type="ECO:0000256" key="3">
    <source>
        <dbReference type="ARBA" id="ARBA00022842"/>
    </source>
</evidence>
<feature type="binding site" evidence="4">
    <location>
        <position position="125"/>
    </location>
    <ligand>
        <name>substrate</name>
    </ligand>
</feature>
<organism evidence="7 8">
    <name type="scientific">Pararobbsia alpina</name>
    <dbReference type="NCBI Taxonomy" id="621374"/>
    <lineage>
        <taxon>Bacteria</taxon>
        <taxon>Pseudomonadati</taxon>
        <taxon>Pseudomonadota</taxon>
        <taxon>Betaproteobacteria</taxon>
        <taxon>Burkholderiales</taxon>
        <taxon>Burkholderiaceae</taxon>
        <taxon>Pararobbsia</taxon>
    </lineage>
</organism>
<dbReference type="AlphaFoldDB" id="A0A6S7BC48"/>
<dbReference type="GO" id="GO:0016829">
    <property type="term" value="F:lyase activity"/>
    <property type="evidence" value="ECO:0007669"/>
    <property type="project" value="UniProtKB-KW"/>
</dbReference>
<sequence>MNLVDSAVTYLFVPGDRPERFVKAVEAGVDVVIVDIEDAVAPARKAIARSAIAEAWPPLSELAARRGAALCIRINCVRAEAFEEDLGLCLRLRPALVMVPKVESPEELIAVSAGLPTTRTLALIETATGVLEAPAIASAPGLARLVLGSVDLMLDLGVTDDRGPLDAARSMLVLASARAGIAGPVDGVCTTIEDFERIQSDAARARSFGFTGKLCIHPRQVAAVSRAFELADHEVSWAERVVLAAASSAGAATTVDGAMVDAPVILRAERILARAKALRTRQPPH</sequence>
<comment type="cofactor">
    <cofactor evidence="1">
        <name>Mg(2+)</name>
        <dbReference type="ChEBI" id="CHEBI:18420"/>
    </cofactor>
</comment>
<keyword evidence="3 5" id="KW-0460">Magnesium</keyword>
<gene>
    <name evidence="7" type="primary">citE</name>
    <name evidence="7" type="ORF">LMG28138_02166</name>
</gene>
<keyword evidence="8" id="KW-1185">Reference proteome</keyword>
<dbReference type="GO" id="GO:0000287">
    <property type="term" value="F:magnesium ion binding"/>
    <property type="evidence" value="ECO:0007669"/>
    <property type="project" value="TreeGrafter"/>
</dbReference>
<dbReference type="InterPro" id="IPR040442">
    <property type="entry name" value="Pyrv_kinase-like_dom_sf"/>
</dbReference>
<proteinExistence type="predicted"/>
<dbReference type="PANTHER" id="PTHR32308:SF0">
    <property type="entry name" value="HPCH_HPAI ALDOLASE_CITRATE LYASE DOMAIN-CONTAINING PROTEIN"/>
    <property type="match status" value="1"/>
</dbReference>
<dbReference type="InterPro" id="IPR011206">
    <property type="entry name" value="Citrate_lyase_beta/mcl1/mcl2"/>
</dbReference>
<evidence type="ECO:0000256" key="4">
    <source>
        <dbReference type="PIRSR" id="PIRSR015582-1"/>
    </source>
</evidence>
<keyword evidence="2 5" id="KW-0479">Metal-binding</keyword>
<evidence type="ECO:0000256" key="5">
    <source>
        <dbReference type="PIRSR" id="PIRSR015582-2"/>
    </source>
</evidence>
<feature type="binding site" evidence="4">
    <location>
        <position position="73"/>
    </location>
    <ligand>
        <name>substrate</name>
    </ligand>
</feature>
<evidence type="ECO:0000313" key="8">
    <source>
        <dbReference type="Proteomes" id="UP000494115"/>
    </source>
</evidence>
<protein>
    <submittedName>
        <fullName evidence="7">Citrate lyase subunit beta-like protein</fullName>
        <ecNumber evidence="7">4.1.-.-</ecNumber>
    </submittedName>
</protein>
<feature type="domain" description="HpcH/HpaI aldolase/citrate lyase" evidence="6">
    <location>
        <begin position="10"/>
        <end position="218"/>
    </location>
</feature>
<dbReference type="InterPro" id="IPR005000">
    <property type="entry name" value="Aldolase/citrate-lyase_domain"/>
</dbReference>
<evidence type="ECO:0000256" key="1">
    <source>
        <dbReference type="ARBA" id="ARBA00001946"/>
    </source>
</evidence>
<evidence type="ECO:0000259" key="6">
    <source>
        <dbReference type="Pfam" id="PF03328"/>
    </source>
</evidence>